<gene>
    <name evidence="1" type="ORF">BDQ94DRAFT_132106</name>
</gene>
<dbReference type="Proteomes" id="UP000253729">
    <property type="component" value="Unassembled WGS sequence"/>
</dbReference>
<sequence length="55" mass="6214">MFRVGEGSRLFLGVCCLPLFWVKHMAWFCLCLLRSGTTSHCLETLIPKKVPSRGS</sequence>
<name>A0A3F3QJ48_9EURO</name>
<proteinExistence type="predicted"/>
<dbReference type="AlphaFoldDB" id="A0A3F3QJ48"/>
<reference evidence="1 2" key="1">
    <citation type="submission" date="2018-07" db="EMBL/GenBank/DDBJ databases">
        <title>The genomes of Aspergillus section Nigri reveals drivers in fungal speciation.</title>
        <authorList>
            <consortium name="DOE Joint Genome Institute"/>
            <person name="Vesth T.C."/>
            <person name="Nybo J."/>
            <person name="Theobald S."/>
            <person name="Brandl J."/>
            <person name="Frisvad J.C."/>
            <person name="Nielsen K.F."/>
            <person name="Lyhne E.K."/>
            <person name="Kogle M.E."/>
            <person name="Kuo A."/>
            <person name="Riley R."/>
            <person name="Clum A."/>
            <person name="Nolan M."/>
            <person name="Lipzen A."/>
            <person name="Salamov A."/>
            <person name="Henrissat B."/>
            <person name="Wiebenga A."/>
            <person name="De vries R.P."/>
            <person name="Grigoriev I.V."/>
            <person name="Mortensen U.H."/>
            <person name="Andersen M.R."/>
            <person name="Baker S.E."/>
        </authorList>
    </citation>
    <scope>NUCLEOTIDE SEQUENCE [LARGE SCALE GENOMIC DNA]</scope>
    <source>
        <strain evidence="1 2">CBS 139.54b</strain>
    </source>
</reference>
<accession>A0A3F3QJ48</accession>
<evidence type="ECO:0000313" key="1">
    <source>
        <dbReference type="EMBL" id="RDH38969.1"/>
    </source>
</evidence>
<dbReference type="EMBL" id="KZ852032">
    <property type="protein sequence ID" value="RDH38969.1"/>
    <property type="molecule type" value="Genomic_DNA"/>
</dbReference>
<dbReference type="RefSeq" id="XP_026631991.1">
    <property type="nucleotide sequence ID" value="XM_026763988.1"/>
</dbReference>
<organism evidence="1 2">
    <name type="scientific">Aspergillus welwitschiae</name>
    <dbReference type="NCBI Taxonomy" id="1341132"/>
    <lineage>
        <taxon>Eukaryota</taxon>
        <taxon>Fungi</taxon>
        <taxon>Dikarya</taxon>
        <taxon>Ascomycota</taxon>
        <taxon>Pezizomycotina</taxon>
        <taxon>Eurotiomycetes</taxon>
        <taxon>Eurotiomycetidae</taxon>
        <taxon>Eurotiales</taxon>
        <taxon>Aspergillaceae</taxon>
        <taxon>Aspergillus</taxon>
        <taxon>Aspergillus subgen. Circumdati</taxon>
    </lineage>
</organism>
<protein>
    <submittedName>
        <fullName evidence="1">Uncharacterized protein</fullName>
    </submittedName>
</protein>
<evidence type="ECO:0000313" key="2">
    <source>
        <dbReference type="Proteomes" id="UP000253729"/>
    </source>
</evidence>
<keyword evidence="2" id="KW-1185">Reference proteome</keyword>
<dbReference type="GeneID" id="38132344"/>